<evidence type="ECO:0000313" key="2">
    <source>
        <dbReference type="Proteomes" id="UP000663193"/>
    </source>
</evidence>
<protein>
    <submittedName>
        <fullName evidence="1">Uncharacterized protein</fullName>
    </submittedName>
</protein>
<organism evidence="1 2">
    <name type="scientific">Phaeosphaeria nodorum (strain SN15 / ATCC MYA-4574 / FGSC 10173)</name>
    <name type="common">Glume blotch fungus</name>
    <name type="synonym">Parastagonospora nodorum</name>
    <dbReference type="NCBI Taxonomy" id="321614"/>
    <lineage>
        <taxon>Eukaryota</taxon>
        <taxon>Fungi</taxon>
        <taxon>Dikarya</taxon>
        <taxon>Ascomycota</taxon>
        <taxon>Pezizomycotina</taxon>
        <taxon>Dothideomycetes</taxon>
        <taxon>Pleosporomycetidae</taxon>
        <taxon>Pleosporales</taxon>
        <taxon>Pleosporineae</taxon>
        <taxon>Phaeosphaeriaceae</taxon>
        <taxon>Parastagonospora</taxon>
    </lineage>
</organism>
<dbReference type="Proteomes" id="UP000663193">
    <property type="component" value="Chromosome 2"/>
</dbReference>
<proteinExistence type="predicted"/>
<keyword evidence="2" id="KW-1185">Reference proteome</keyword>
<dbReference type="AlphaFoldDB" id="A0A7U2ET76"/>
<gene>
    <name evidence="1" type="ORF">JI435_402360</name>
</gene>
<accession>A0A7U2ET76</accession>
<dbReference type="EMBL" id="CP069024">
    <property type="protein sequence ID" value="QRC92372.1"/>
    <property type="molecule type" value="Genomic_DNA"/>
</dbReference>
<evidence type="ECO:0000313" key="1">
    <source>
        <dbReference type="EMBL" id="QRC92372.1"/>
    </source>
</evidence>
<dbReference type="VEuPathDB" id="FungiDB:JI435_402360"/>
<reference evidence="2" key="1">
    <citation type="journal article" date="2021" name="BMC Genomics">
        <title>Chromosome-level genome assembly and manually-curated proteome of model necrotroph Parastagonospora nodorum Sn15 reveals a genome-wide trove of candidate effector homologs, and redundancy of virulence-related functions within an accessory chromosome.</title>
        <authorList>
            <person name="Bertazzoni S."/>
            <person name="Jones D.A.B."/>
            <person name="Phan H.T."/>
            <person name="Tan K.-C."/>
            <person name="Hane J.K."/>
        </authorList>
    </citation>
    <scope>NUCLEOTIDE SEQUENCE [LARGE SCALE GENOMIC DNA]</scope>
    <source>
        <strain evidence="2">SN15 / ATCC MYA-4574 / FGSC 10173)</strain>
    </source>
</reference>
<sequence>MPCSLTVSRRSSCLAWCSFTRVPSLSRAQLLLASIANLLCHTGAQLHDKGTTAQIVCPLALCYLGFCFRSDVSSKRSLASSVPSHWPTGTRWDV</sequence>
<name>A0A7U2ET76_PHANO</name>